<dbReference type="PROSITE" id="PS51257">
    <property type="entry name" value="PROKAR_LIPOPROTEIN"/>
    <property type="match status" value="1"/>
</dbReference>
<reference evidence="1 2" key="1">
    <citation type="submission" date="2014-08" db="EMBL/GenBank/DDBJ databases">
        <title>Complete genome of a marine bacteria Jeotgalibacillus malaysiensis.</title>
        <authorList>
            <person name="Yaakop A.S."/>
            <person name="Chan K.-G."/>
            <person name="Goh K.M."/>
        </authorList>
    </citation>
    <scope>NUCLEOTIDE SEQUENCE [LARGE SCALE GENOMIC DNA]</scope>
    <source>
        <strain evidence="1 2">D5</strain>
    </source>
</reference>
<organism evidence="1 2">
    <name type="scientific">Jeotgalibacillus malaysiensis</name>
    <dbReference type="NCBI Taxonomy" id="1508404"/>
    <lineage>
        <taxon>Bacteria</taxon>
        <taxon>Bacillati</taxon>
        <taxon>Bacillota</taxon>
        <taxon>Bacilli</taxon>
        <taxon>Bacillales</taxon>
        <taxon>Caryophanaceae</taxon>
        <taxon>Jeotgalibacillus</taxon>
    </lineage>
</organism>
<dbReference type="EMBL" id="CP009416">
    <property type="protein sequence ID" value="AJD91935.1"/>
    <property type="molecule type" value="Genomic_DNA"/>
</dbReference>
<protein>
    <submittedName>
        <fullName evidence="1">Uncharacterized protein</fullName>
    </submittedName>
</protein>
<proteinExistence type="predicted"/>
<dbReference type="BioCyc" id="JESP1508404:G14D9-11898-MONOMER"/>
<dbReference type="OrthoDB" id="9918623at2"/>
<evidence type="ECO:0000313" key="1">
    <source>
        <dbReference type="EMBL" id="AJD91935.1"/>
    </source>
</evidence>
<keyword evidence="2" id="KW-1185">Reference proteome</keyword>
<dbReference type="Proteomes" id="UP000031449">
    <property type="component" value="Chromosome"/>
</dbReference>
<dbReference type="KEGG" id="jeo:JMA_26180"/>
<evidence type="ECO:0000313" key="2">
    <source>
        <dbReference type="Proteomes" id="UP000031449"/>
    </source>
</evidence>
<accession>A0A0B5ANV0</accession>
<name>A0A0B5ANV0_9BACL</name>
<sequence length="53" mass="5948">MKLILTVLLIIFISGCTKEPDPPEVSKPVNWLPAVMNEYDLAPETELKKLPVL</sequence>
<dbReference type="HOGENOM" id="CLU_3062398_0_0_9"/>
<dbReference type="AlphaFoldDB" id="A0A0B5ANV0"/>
<gene>
    <name evidence="1" type="ORF">JMA_26180</name>
</gene>